<dbReference type="Pfam" id="PF03401">
    <property type="entry name" value="TctC"/>
    <property type="match status" value="1"/>
</dbReference>
<dbReference type="PIRSF" id="PIRSF017082">
    <property type="entry name" value="YflP"/>
    <property type="match status" value="1"/>
</dbReference>
<dbReference type="Gene3D" id="3.40.190.10">
    <property type="entry name" value="Periplasmic binding protein-like II"/>
    <property type="match status" value="1"/>
</dbReference>
<dbReference type="AlphaFoldDB" id="A0A6N8J283"/>
<dbReference type="Proteomes" id="UP000469385">
    <property type="component" value="Unassembled WGS sequence"/>
</dbReference>
<comment type="similarity">
    <text evidence="1">Belongs to the UPF0065 (bug) family.</text>
</comment>
<dbReference type="EMBL" id="WSEL01000009">
    <property type="protein sequence ID" value="MVQ32306.1"/>
    <property type="molecule type" value="Genomic_DNA"/>
</dbReference>
<dbReference type="Gene3D" id="3.40.190.150">
    <property type="entry name" value="Bordetella uptake gene, domain 1"/>
    <property type="match status" value="1"/>
</dbReference>
<keyword evidence="3" id="KW-1185">Reference proteome</keyword>
<proteinExistence type="inferred from homology"/>
<dbReference type="InterPro" id="IPR005064">
    <property type="entry name" value="BUG"/>
</dbReference>
<evidence type="ECO:0000313" key="2">
    <source>
        <dbReference type="EMBL" id="MVQ32306.1"/>
    </source>
</evidence>
<name>A0A6N8J283_9BURK</name>
<gene>
    <name evidence="2" type="ORF">GON04_22815</name>
</gene>
<dbReference type="PANTHER" id="PTHR42928">
    <property type="entry name" value="TRICARBOXYLATE-BINDING PROTEIN"/>
    <property type="match status" value="1"/>
</dbReference>
<accession>A0A6N8J283</accession>
<organism evidence="2 3">
    <name type="scientific">Ramlibacter pinisoli</name>
    <dbReference type="NCBI Taxonomy" id="2682844"/>
    <lineage>
        <taxon>Bacteria</taxon>
        <taxon>Pseudomonadati</taxon>
        <taxon>Pseudomonadota</taxon>
        <taxon>Betaproteobacteria</taxon>
        <taxon>Burkholderiales</taxon>
        <taxon>Comamonadaceae</taxon>
        <taxon>Ramlibacter</taxon>
    </lineage>
</organism>
<dbReference type="SUPFAM" id="SSF53850">
    <property type="entry name" value="Periplasmic binding protein-like II"/>
    <property type="match status" value="1"/>
</dbReference>
<comment type="caution">
    <text evidence="2">The sequence shown here is derived from an EMBL/GenBank/DDBJ whole genome shotgun (WGS) entry which is preliminary data.</text>
</comment>
<dbReference type="CDD" id="cd13578">
    <property type="entry name" value="PBP2_Bug27"/>
    <property type="match status" value="1"/>
</dbReference>
<evidence type="ECO:0000313" key="3">
    <source>
        <dbReference type="Proteomes" id="UP000469385"/>
    </source>
</evidence>
<protein>
    <submittedName>
        <fullName evidence="2">Tripartite tricarboxylate transporter substrate binding protein</fullName>
    </submittedName>
</protein>
<evidence type="ECO:0000256" key="1">
    <source>
        <dbReference type="ARBA" id="ARBA00006987"/>
    </source>
</evidence>
<dbReference type="InterPro" id="IPR042100">
    <property type="entry name" value="Bug_dom1"/>
</dbReference>
<reference evidence="2 3" key="1">
    <citation type="submission" date="2019-12" db="EMBL/GenBank/DDBJ databases">
        <authorList>
            <person name="Huq M.A."/>
        </authorList>
    </citation>
    <scope>NUCLEOTIDE SEQUENCE [LARGE SCALE GENOMIC DNA]</scope>
    <source>
        <strain evidence="2 3">MAH-25</strain>
    </source>
</reference>
<dbReference type="PANTHER" id="PTHR42928:SF5">
    <property type="entry name" value="BLR1237 PROTEIN"/>
    <property type="match status" value="1"/>
</dbReference>
<sequence length="354" mass="38380">MVRCWWIARSTGRSRRVSWKRQRRRSPPDNRRHPMTIQRRAFTFAVLGGAAFAAGAQSYPARPVRFIVPFPAGQGTDVATRHLAEQLTRSLGQNFYVDNRPGAASRLGVEMLARAAPDGYTIGIGTSGSHTINPAVFPNLGYDPDKDFEPICLTGMLPLVVAAHPAFPANSIAELVAAAKARPDSLNVALPALPQRIAFELLRQQAGAPLFPVPYKGTSTALPEVMSGQVPLIIDSLTALKPHVDSGKLKALAVTSLKSTDLMPGVKSVAEQGVQGYELTAWNAVFAPKGTPAPIVAQLGAEIRRILQQPETRQRMAALGFEIVGSTSQQLADTVRSERERWERIVRANNIQAE</sequence>